<protein>
    <submittedName>
        <fullName evidence="2">Uncharacterized protein</fullName>
    </submittedName>
</protein>
<proteinExistence type="predicted"/>
<feature type="region of interest" description="Disordered" evidence="1">
    <location>
        <begin position="542"/>
        <end position="563"/>
    </location>
</feature>
<gene>
    <name evidence="2" type="ORF">DFP72DRAFT_858375</name>
</gene>
<dbReference type="Proteomes" id="UP000521943">
    <property type="component" value="Unassembled WGS sequence"/>
</dbReference>
<evidence type="ECO:0000313" key="2">
    <source>
        <dbReference type="EMBL" id="KAF6743835.1"/>
    </source>
</evidence>
<evidence type="ECO:0000313" key="3">
    <source>
        <dbReference type="Proteomes" id="UP000521943"/>
    </source>
</evidence>
<feature type="region of interest" description="Disordered" evidence="1">
    <location>
        <begin position="608"/>
        <end position="630"/>
    </location>
</feature>
<organism evidence="2 3">
    <name type="scientific">Ephemerocybe angulata</name>
    <dbReference type="NCBI Taxonomy" id="980116"/>
    <lineage>
        <taxon>Eukaryota</taxon>
        <taxon>Fungi</taxon>
        <taxon>Dikarya</taxon>
        <taxon>Basidiomycota</taxon>
        <taxon>Agaricomycotina</taxon>
        <taxon>Agaricomycetes</taxon>
        <taxon>Agaricomycetidae</taxon>
        <taxon>Agaricales</taxon>
        <taxon>Agaricineae</taxon>
        <taxon>Psathyrellaceae</taxon>
        <taxon>Ephemerocybe</taxon>
    </lineage>
</organism>
<comment type="caution">
    <text evidence="2">The sequence shown here is derived from an EMBL/GenBank/DDBJ whole genome shotgun (WGS) entry which is preliminary data.</text>
</comment>
<feature type="compositionally biased region" description="Basic and acidic residues" evidence="1">
    <location>
        <begin position="542"/>
        <end position="553"/>
    </location>
</feature>
<dbReference type="OrthoDB" id="10675647at2759"/>
<feature type="compositionally biased region" description="Polar residues" evidence="1">
    <location>
        <begin position="620"/>
        <end position="630"/>
    </location>
</feature>
<reference evidence="2 3" key="1">
    <citation type="submission" date="2020-07" db="EMBL/GenBank/DDBJ databases">
        <title>Comparative genomics of pyrophilous fungi reveals a link between fire events and developmental genes.</title>
        <authorList>
            <consortium name="DOE Joint Genome Institute"/>
            <person name="Steindorff A.S."/>
            <person name="Carver A."/>
            <person name="Calhoun S."/>
            <person name="Stillman K."/>
            <person name="Liu H."/>
            <person name="Lipzen A."/>
            <person name="Pangilinan J."/>
            <person name="Labutti K."/>
            <person name="Bruns T.D."/>
            <person name="Grigoriev I.V."/>
        </authorList>
    </citation>
    <scope>NUCLEOTIDE SEQUENCE [LARGE SCALE GENOMIC DNA]</scope>
    <source>
        <strain evidence="2 3">CBS 144469</strain>
    </source>
</reference>
<dbReference type="AlphaFoldDB" id="A0A8H6HB64"/>
<name>A0A8H6HB64_9AGAR</name>
<evidence type="ECO:0000256" key="1">
    <source>
        <dbReference type="SAM" id="MobiDB-lite"/>
    </source>
</evidence>
<sequence>MAVIPAPKAMGASWQRRSVDLPLYEPATRQAKAIPLQESLGRRENNDGRETSAFSVSLMIPKHPDGWSDRLFEARPAGPSFSLLYPEARRTSMTYGGSGGGVPDLTLFSQLGMMEGYVWCPKLGRRWMSRDLNVLRAWALNIVILLWKGLLTLQPDNVGRHKAGGTMTGRPTAHPPLFHGPSWCVNRRPKPNSVLSSVNLSRQWWRCGTIFPLVCEDGDIEVGDSAYRRARLDVAQEWRGNRLGGRERAVPRGWHVDGDVALSDWNRCGPTEVEGLFSGGSTLANLRGTCRPGGGYKQNTTASSRRLQGLREQSVGNWPRQGINHVGADGNDEARFMEVPVHRTRYENDKLERCLEVWTSVRAAPSHQYLKIITFTLVKITAVRESQCLSAAERCERLRDPSERLSGIAESRRRRGSQRYRTIREGAVVLGESALELQRPKVTSKRGGTRQDTVTVRGVSLRVVAQFLSRTLRYTSRFLLLRLHGDSGLRSTPSLHEQGIHDRRWHVLLRRWKRNWDASLCAASVGGGGGIRRVYPWRDSEDGQLKATSDGHDTPSCTRPEPGWEWPAADWQEGNYSIDLDWFGQGQRQNDIWLELARAKLLYLHPAPSSSTPPLASSTFRVGSTSYATN</sequence>
<feature type="compositionally biased region" description="Low complexity" evidence="1">
    <location>
        <begin position="608"/>
        <end position="619"/>
    </location>
</feature>
<keyword evidence="3" id="KW-1185">Reference proteome</keyword>
<accession>A0A8H6HB64</accession>
<dbReference type="EMBL" id="JACGCI010000135">
    <property type="protein sequence ID" value="KAF6743835.1"/>
    <property type="molecule type" value="Genomic_DNA"/>
</dbReference>